<name>A0ABV8A772_9DEIO</name>
<protein>
    <submittedName>
        <fullName evidence="1">Uncharacterized protein</fullName>
    </submittedName>
</protein>
<accession>A0ABV8A772</accession>
<keyword evidence="2" id="KW-1185">Reference proteome</keyword>
<sequence>MFGLFRKKPAASPYVKQDDPQTYRVRVKTKRHGDIVEIRFTKSAHIGTDDDGNYIFRKPIVSADHFDRGELVVQFDQRYNVTNVAGEDVEFIPVTEWTV</sequence>
<evidence type="ECO:0000313" key="2">
    <source>
        <dbReference type="Proteomes" id="UP001595748"/>
    </source>
</evidence>
<proteinExistence type="predicted"/>
<dbReference type="RefSeq" id="WP_380078033.1">
    <property type="nucleotide sequence ID" value="NZ_JBHRZF010000134.1"/>
</dbReference>
<comment type="caution">
    <text evidence="1">The sequence shown here is derived from an EMBL/GenBank/DDBJ whole genome shotgun (WGS) entry which is preliminary data.</text>
</comment>
<dbReference type="EMBL" id="JBHRZF010000134">
    <property type="protein sequence ID" value="MFC3861289.1"/>
    <property type="molecule type" value="Genomic_DNA"/>
</dbReference>
<gene>
    <name evidence="1" type="ORF">ACFOPQ_11010</name>
</gene>
<evidence type="ECO:0000313" key="1">
    <source>
        <dbReference type="EMBL" id="MFC3861289.1"/>
    </source>
</evidence>
<reference evidence="2" key="1">
    <citation type="journal article" date="2019" name="Int. J. Syst. Evol. Microbiol.">
        <title>The Global Catalogue of Microorganisms (GCM) 10K type strain sequencing project: providing services to taxonomists for standard genome sequencing and annotation.</title>
        <authorList>
            <consortium name="The Broad Institute Genomics Platform"/>
            <consortium name="The Broad Institute Genome Sequencing Center for Infectious Disease"/>
            <person name="Wu L."/>
            <person name="Ma J."/>
        </authorList>
    </citation>
    <scope>NUCLEOTIDE SEQUENCE [LARGE SCALE GENOMIC DNA]</scope>
    <source>
        <strain evidence="2">CCTCC AB 2013263</strain>
    </source>
</reference>
<dbReference type="Proteomes" id="UP001595748">
    <property type="component" value="Unassembled WGS sequence"/>
</dbReference>
<organism evidence="1 2">
    <name type="scientific">Deinococcus antarcticus</name>
    <dbReference type="NCBI Taxonomy" id="1298767"/>
    <lineage>
        <taxon>Bacteria</taxon>
        <taxon>Thermotogati</taxon>
        <taxon>Deinococcota</taxon>
        <taxon>Deinococci</taxon>
        <taxon>Deinococcales</taxon>
        <taxon>Deinococcaceae</taxon>
        <taxon>Deinococcus</taxon>
    </lineage>
</organism>